<organism evidence="2 3">
    <name type="scientific">Portunus trituberculatus</name>
    <name type="common">Swimming crab</name>
    <name type="synonym">Neptunus trituberculatus</name>
    <dbReference type="NCBI Taxonomy" id="210409"/>
    <lineage>
        <taxon>Eukaryota</taxon>
        <taxon>Metazoa</taxon>
        <taxon>Ecdysozoa</taxon>
        <taxon>Arthropoda</taxon>
        <taxon>Crustacea</taxon>
        <taxon>Multicrustacea</taxon>
        <taxon>Malacostraca</taxon>
        <taxon>Eumalacostraca</taxon>
        <taxon>Eucarida</taxon>
        <taxon>Decapoda</taxon>
        <taxon>Pleocyemata</taxon>
        <taxon>Brachyura</taxon>
        <taxon>Eubrachyura</taxon>
        <taxon>Portunoidea</taxon>
        <taxon>Portunidae</taxon>
        <taxon>Portuninae</taxon>
        <taxon>Portunus</taxon>
    </lineage>
</organism>
<protein>
    <submittedName>
        <fullName evidence="2">Uncharacterized protein</fullName>
    </submittedName>
</protein>
<evidence type="ECO:0000313" key="2">
    <source>
        <dbReference type="EMBL" id="MPC26736.1"/>
    </source>
</evidence>
<reference evidence="2 3" key="1">
    <citation type="submission" date="2019-05" db="EMBL/GenBank/DDBJ databases">
        <title>Another draft genome of Portunus trituberculatus and its Hox gene families provides insights of decapod evolution.</title>
        <authorList>
            <person name="Jeong J.-H."/>
            <person name="Song I."/>
            <person name="Kim S."/>
            <person name="Choi T."/>
            <person name="Kim D."/>
            <person name="Ryu S."/>
            <person name="Kim W."/>
        </authorList>
    </citation>
    <scope>NUCLEOTIDE SEQUENCE [LARGE SCALE GENOMIC DNA]</scope>
    <source>
        <tissue evidence="2">Muscle</tissue>
    </source>
</reference>
<accession>A0A5B7E0M1</accession>
<feature type="region of interest" description="Disordered" evidence="1">
    <location>
        <begin position="124"/>
        <end position="159"/>
    </location>
</feature>
<comment type="caution">
    <text evidence="2">The sequence shown here is derived from an EMBL/GenBank/DDBJ whole genome shotgun (WGS) entry which is preliminary data.</text>
</comment>
<name>A0A5B7E0M1_PORTR</name>
<dbReference type="AlphaFoldDB" id="A0A5B7E0M1"/>
<dbReference type="EMBL" id="VSRR010001642">
    <property type="protein sequence ID" value="MPC26736.1"/>
    <property type="molecule type" value="Genomic_DNA"/>
</dbReference>
<dbReference type="Proteomes" id="UP000324222">
    <property type="component" value="Unassembled WGS sequence"/>
</dbReference>
<keyword evidence="3" id="KW-1185">Reference proteome</keyword>
<gene>
    <name evidence="2" type="ORF">E2C01_019883</name>
</gene>
<sequence length="159" mass="16893">MVPLYHGGFDKSSQLSFLRSTKSQLTTERNLSTDNAKTSTEAYAKIIARCSAPDSDSLAVLATHNIPSTESRRCLACLLRTTIVEQQSQHASESLLEAALARPTTPVRTPLVLPDPCSAIVAPGVTSTSQRHRDTSPLLGAGDDGVMHASTPAYSTPDS</sequence>
<evidence type="ECO:0000313" key="3">
    <source>
        <dbReference type="Proteomes" id="UP000324222"/>
    </source>
</evidence>
<proteinExistence type="predicted"/>
<evidence type="ECO:0000256" key="1">
    <source>
        <dbReference type="SAM" id="MobiDB-lite"/>
    </source>
</evidence>